<evidence type="ECO:0000313" key="1">
    <source>
        <dbReference type="EMBL" id="SOS75336.1"/>
    </source>
</evidence>
<evidence type="ECO:0000313" key="2">
    <source>
        <dbReference type="Proteomes" id="UP000234211"/>
    </source>
</evidence>
<dbReference type="AlphaFoldDB" id="A0A2H1YIJ9"/>
<dbReference type="OrthoDB" id="707246at2"/>
<gene>
    <name evidence="1" type="ORF">TNO020_440112</name>
</gene>
<dbReference type="RefSeq" id="WP_101917970.1">
    <property type="nucleotide sequence ID" value="NZ_JAJGWU010000003.1"/>
</dbReference>
<accession>A0A2H1YIJ9</accession>
<protein>
    <submittedName>
        <fullName evidence="1">Uncharacterized protein</fullName>
    </submittedName>
</protein>
<sequence>MKTIKIIIVLILLNSNAIFGQKKDTLSIDNNNLTKVTKSNPLFKPNYPEGIFLSKKDFINKKANSSKSIELRNFKKKSIDSIIHNPYFYYSETNKKVKNVFAVSYKGHLYFQVKAILKNRNKTDRAQITRLQNTFVRVIIGGNNYLYTEAELVNKWAMGTTINFGIIGGVIGNDLIKGKGIVWDFKNKEFNIFKSCKDYNKFIENKLPSEVQKCRKHQPDMFKVRKAIEKII</sequence>
<proteinExistence type="predicted"/>
<keyword evidence="2" id="KW-1185">Reference proteome</keyword>
<name>A0A2H1YIJ9_9FLAO</name>
<dbReference type="Proteomes" id="UP000234211">
    <property type="component" value="Unassembled WGS sequence"/>
</dbReference>
<reference evidence="2" key="1">
    <citation type="submission" date="2017-11" db="EMBL/GenBank/DDBJ databases">
        <authorList>
            <person name="Duchaud E."/>
        </authorList>
    </citation>
    <scope>NUCLEOTIDE SEQUENCE [LARGE SCALE GENOMIC DNA]</scope>
    <source>
        <strain evidence="2">Tenacibaculum sp. TNO020</strain>
    </source>
</reference>
<dbReference type="EMBL" id="OENF01000039">
    <property type="protein sequence ID" value="SOS75336.1"/>
    <property type="molecule type" value="Genomic_DNA"/>
</dbReference>
<organism evidence="1 2">
    <name type="scientific">Tenacibaculum piscium</name>
    <dbReference type="NCBI Taxonomy" id="1458515"/>
    <lineage>
        <taxon>Bacteria</taxon>
        <taxon>Pseudomonadati</taxon>
        <taxon>Bacteroidota</taxon>
        <taxon>Flavobacteriia</taxon>
        <taxon>Flavobacteriales</taxon>
        <taxon>Flavobacteriaceae</taxon>
        <taxon>Tenacibaculum</taxon>
    </lineage>
</organism>